<reference evidence="1" key="2">
    <citation type="journal article" date="2015" name="Fish Shellfish Immunol.">
        <title>Early steps in the European eel (Anguilla anguilla)-Vibrio vulnificus interaction in the gills: Role of the RtxA13 toxin.</title>
        <authorList>
            <person name="Callol A."/>
            <person name="Pajuelo D."/>
            <person name="Ebbesson L."/>
            <person name="Teles M."/>
            <person name="MacKenzie S."/>
            <person name="Amaro C."/>
        </authorList>
    </citation>
    <scope>NUCLEOTIDE SEQUENCE</scope>
</reference>
<sequence length="22" mass="2613">MLLLRTKQNTSACFLHITYVLF</sequence>
<dbReference type="AlphaFoldDB" id="A0A0E9T782"/>
<proteinExistence type="predicted"/>
<evidence type="ECO:0000313" key="1">
    <source>
        <dbReference type="EMBL" id="JAH49252.1"/>
    </source>
</evidence>
<organism evidence="1">
    <name type="scientific">Anguilla anguilla</name>
    <name type="common">European freshwater eel</name>
    <name type="synonym">Muraena anguilla</name>
    <dbReference type="NCBI Taxonomy" id="7936"/>
    <lineage>
        <taxon>Eukaryota</taxon>
        <taxon>Metazoa</taxon>
        <taxon>Chordata</taxon>
        <taxon>Craniata</taxon>
        <taxon>Vertebrata</taxon>
        <taxon>Euteleostomi</taxon>
        <taxon>Actinopterygii</taxon>
        <taxon>Neopterygii</taxon>
        <taxon>Teleostei</taxon>
        <taxon>Anguilliformes</taxon>
        <taxon>Anguillidae</taxon>
        <taxon>Anguilla</taxon>
    </lineage>
</organism>
<accession>A0A0E9T782</accession>
<name>A0A0E9T782_ANGAN</name>
<dbReference type="EMBL" id="GBXM01059325">
    <property type="protein sequence ID" value="JAH49252.1"/>
    <property type="molecule type" value="Transcribed_RNA"/>
</dbReference>
<protein>
    <submittedName>
        <fullName evidence="1">Uncharacterized protein</fullName>
    </submittedName>
</protein>
<reference evidence="1" key="1">
    <citation type="submission" date="2014-11" db="EMBL/GenBank/DDBJ databases">
        <authorList>
            <person name="Amaro Gonzalez C."/>
        </authorList>
    </citation>
    <scope>NUCLEOTIDE SEQUENCE</scope>
</reference>